<dbReference type="EMBL" id="JANPWB010000015">
    <property type="protein sequence ID" value="KAJ1092496.1"/>
    <property type="molecule type" value="Genomic_DNA"/>
</dbReference>
<comment type="caution">
    <text evidence="2">The sequence shown here is derived from an EMBL/GenBank/DDBJ whole genome shotgun (WGS) entry which is preliminary data.</text>
</comment>
<feature type="region of interest" description="Disordered" evidence="1">
    <location>
        <begin position="19"/>
        <end position="43"/>
    </location>
</feature>
<gene>
    <name evidence="2" type="ORF">NDU88_005606</name>
</gene>
<sequence length="136" mass="14528">MGWSWESCGGGAGRFPLPRIECPGQEQSAPAEGGGPAGEPDCSEALRETAGAVLIPAAAGVQGSDGVLQAEEGPVVVPFRRASMYGEEFWLPDLACVWILAKSMGEEEERISHYAEQSNEKEITDFQIVKAITEFV</sequence>
<evidence type="ECO:0000256" key="1">
    <source>
        <dbReference type="SAM" id="MobiDB-lite"/>
    </source>
</evidence>
<protein>
    <submittedName>
        <fullName evidence="2">Uncharacterized protein</fullName>
    </submittedName>
</protein>
<dbReference type="Proteomes" id="UP001066276">
    <property type="component" value="Chromosome 11"/>
</dbReference>
<evidence type="ECO:0000313" key="2">
    <source>
        <dbReference type="EMBL" id="KAJ1092496.1"/>
    </source>
</evidence>
<name>A0AAV7LLP2_PLEWA</name>
<proteinExistence type="predicted"/>
<organism evidence="2 3">
    <name type="scientific">Pleurodeles waltl</name>
    <name type="common">Iberian ribbed newt</name>
    <dbReference type="NCBI Taxonomy" id="8319"/>
    <lineage>
        <taxon>Eukaryota</taxon>
        <taxon>Metazoa</taxon>
        <taxon>Chordata</taxon>
        <taxon>Craniata</taxon>
        <taxon>Vertebrata</taxon>
        <taxon>Euteleostomi</taxon>
        <taxon>Amphibia</taxon>
        <taxon>Batrachia</taxon>
        <taxon>Caudata</taxon>
        <taxon>Salamandroidea</taxon>
        <taxon>Salamandridae</taxon>
        <taxon>Pleurodelinae</taxon>
        <taxon>Pleurodeles</taxon>
    </lineage>
</organism>
<reference evidence="2" key="1">
    <citation type="journal article" date="2022" name="bioRxiv">
        <title>Sequencing and chromosome-scale assembly of the giantPleurodeles waltlgenome.</title>
        <authorList>
            <person name="Brown T."/>
            <person name="Elewa A."/>
            <person name="Iarovenko S."/>
            <person name="Subramanian E."/>
            <person name="Araus A.J."/>
            <person name="Petzold A."/>
            <person name="Susuki M."/>
            <person name="Suzuki K.-i.T."/>
            <person name="Hayashi T."/>
            <person name="Toyoda A."/>
            <person name="Oliveira C."/>
            <person name="Osipova E."/>
            <person name="Leigh N.D."/>
            <person name="Simon A."/>
            <person name="Yun M.H."/>
        </authorList>
    </citation>
    <scope>NUCLEOTIDE SEQUENCE</scope>
    <source>
        <strain evidence="2">20211129_DDA</strain>
        <tissue evidence="2">Liver</tissue>
    </source>
</reference>
<evidence type="ECO:0000313" key="3">
    <source>
        <dbReference type="Proteomes" id="UP001066276"/>
    </source>
</evidence>
<dbReference type="AlphaFoldDB" id="A0AAV7LLP2"/>
<accession>A0AAV7LLP2</accession>
<keyword evidence="3" id="KW-1185">Reference proteome</keyword>